<keyword evidence="1" id="KW-1133">Transmembrane helix</keyword>
<organism evidence="2 3">
    <name type="scientific">Streptomyces carpinensis</name>
    <dbReference type="NCBI Taxonomy" id="66369"/>
    <lineage>
        <taxon>Bacteria</taxon>
        <taxon>Bacillati</taxon>
        <taxon>Actinomycetota</taxon>
        <taxon>Actinomycetes</taxon>
        <taxon>Kitasatosporales</taxon>
        <taxon>Streptomycetaceae</taxon>
        <taxon>Streptomyces</taxon>
    </lineage>
</organism>
<sequence>MDLGAALAYVTGYGLLGLAGLAVGMVCLVGLLLGAVVVLGHWAHRLLGDLREVGHADADEEHITLASFRWETAQDPDEARWNQTH</sequence>
<proteinExistence type="predicted"/>
<accession>A0ABV1W0Y3</accession>
<protein>
    <submittedName>
        <fullName evidence="2">Uncharacterized protein</fullName>
    </submittedName>
</protein>
<keyword evidence="3" id="KW-1185">Reference proteome</keyword>
<evidence type="ECO:0000313" key="3">
    <source>
        <dbReference type="Proteomes" id="UP001458415"/>
    </source>
</evidence>
<comment type="caution">
    <text evidence="2">The sequence shown here is derived from an EMBL/GenBank/DDBJ whole genome shotgun (WGS) entry which is preliminary data.</text>
</comment>
<dbReference type="EMBL" id="JBEPCU010000167">
    <property type="protein sequence ID" value="MER6977849.1"/>
    <property type="molecule type" value="Genomic_DNA"/>
</dbReference>
<feature type="transmembrane region" description="Helical" evidence="1">
    <location>
        <begin position="12"/>
        <end position="39"/>
    </location>
</feature>
<name>A0ABV1W0Y3_9ACTN</name>
<dbReference type="RefSeq" id="WP_086730354.1">
    <property type="nucleotide sequence ID" value="NZ_MUBM01000401.1"/>
</dbReference>
<dbReference type="Proteomes" id="UP001458415">
    <property type="component" value="Unassembled WGS sequence"/>
</dbReference>
<reference evidence="2 3" key="1">
    <citation type="submission" date="2024-06" db="EMBL/GenBank/DDBJ databases">
        <title>The Natural Products Discovery Center: Release of the First 8490 Sequenced Strains for Exploring Actinobacteria Biosynthetic Diversity.</title>
        <authorList>
            <person name="Kalkreuter E."/>
            <person name="Kautsar S.A."/>
            <person name="Yang D."/>
            <person name="Bader C.D."/>
            <person name="Teijaro C.N."/>
            <person name="Fluegel L."/>
            <person name="Davis C.M."/>
            <person name="Simpson J.R."/>
            <person name="Lauterbach L."/>
            <person name="Steele A.D."/>
            <person name="Gui C."/>
            <person name="Meng S."/>
            <person name="Li G."/>
            <person name="Viehrig K."/>
            <person name="Ye F."/>
            <person name="Su P."/>
            <person name="Kiefer A.F."/>
            <person name="Nichols A."/>
            <person name="Cepeda A.J."/>
            <person name="Yan W."/>
            <person name="Fan B."/>
            <person name="Jiang Y."/>
            <person name="Adhikari A."/>
            <person name="Zheng C.-J."/>
            <person name="Schuster L."/>
            <person name="Cowan T.M."/>
            <person name="Smanski M.J."/>
            <person name="Chevrette M.G."/>
            <person name="De Carvalho L.P.S."/>
            <person name="Shen B."/>
        </authorList>
    </citation>
    <scope>NUCLEOTIDE SEQUENCE [LARGE SCALE GENOMIC DNA]</scope>
    <source>
        <strain evidence="2 3">NPDC000634</strain>
    </source>
</reference>
<evidence type="ECO:0000313" key="2">
    <source>
        <dbReference type="EMBL" id="MER6977849.1"/>
    </source>
</evidence>
<evidence type="ECO:0000256" key="1">
    <source>
        <dbReference type="SAM" id="Phobius"/>
    </source>
</evidence>
<keyword evidence="1" id="KW-0472">Membrane</keyword>
<gene>
    <name evidence="2" type="ORF">ABT317_12695</name>
</gene>
<keyword evidence="1" id="KW-0812">Transmembrane</keyword>